<proteinExistence type="predicted"/>
<dbReference type="InterPro" id="IPR050091">
    <property type="entry name" value="PKS_NRPS_Biosynth_Enz"/>
</dbReference>
<dbReference type="PANTHER" id="PTHR43775:SF37">
    <property type="entry name" value="SI:DKEY-61P9.11"/>
    <property type="match status" value="1"/>
</dbReference>
<evidence type="ECO:0000256" key="1">
    <source>
        <dbReference type="ARBA" id="ARBA00022450"/>
    </source>
</evidence>
<comment type="caution">
    <text evidence="5">The sequence shown here is derived from an EMBL/GenBank/DDBJ whole genome shotgun (WGS) entry which is preliminary data.</text>
</comment>
<gene>
    <name evidence="5" type="ORF">EDB81DRAFT_897247</name>
</gene>
<name>A0A9P9JNJ3_9HYPO</name>
<organism evidence="5 6">
    <name type="scientific">Dactylonectria macrodidyma</name>
    <dbReference type="NCBI Taxonomy" id="307937"/>
    <lineage>
        <taxon>Eukaryota</taxon>
        <taxon>Fungi</taxon>
        <taxon>Dikarya</taxon>
        <taxon>Ascomycota</taxon>
        <taxon>Pezizomycotina</taxon>
        <taxon>Sordariomycetes</taxon>
        <taxon>Hypocreomycetidae</taxon>
        <taxon>Hypocreales</taxon>
        <taxon>Nectriaceae</taxon>
        <taxon>Dactylonectria</taxon>
    </lineage>
</organism>
<protein>
    <submittedName>
        <fullName evidence="5">KR domain-containing protein</fullName>
    </submittedName>
</protein>
<evidence type="ECO:0000313" key="5">
    <source>
        <dbReference type="EMBL" id="KAH7176174.1"/>
    </source>
</evidence>
<dbReference type="GO" id="GO:0004312">
    <property type="term" value="F:fatty acid synthase activity"/>
    <property type="evidence" value="ECO:0007669"/>
    <property type="project" value="TreeGrafter"/>
</dbReference>
<dbReference type="SUPFAM" id="SSF51735">
    <property type="entry name" value="NAD(P)-binding Rossmann-fold domains"/>
    <property type="match status" value="1"/>
</dbReference>
<dbReference type="GO" id="GO:0044550">
    <property type="term" value="P:secondary metabolite biosynthetic process"/>
    <property type="evidence" value="ECO:0007669"/>
    <property type="project" value="TreeGrafter"/>
</dbReference>
<dbReference type="Proteomes" id="UP000738349">
    <property type="component" value="Unassembled WGS sequence"/>
</dbReference>
<reference evidence="5" key="1">
    <citation type="journal article" date="2021" name="Nat. Commun.">
        <title>Genetic determinants of endophytism in the Arabidopsis root mycobiome.</title>
        <authorList>
            <person name="Mesny F."/>
            <person name="Miyauchi S."/>
            <person name="Thiergart T."/>
            <person name="Pickel B."/>
            <person name="Atanasova L."/>
            <person name="Karlsson M."/>
            <person name="Huettel B."/>
            <person name="Barry K.W."/>
            <person name="Haridas S."/>
            <person name="Chen C."/>
            <person name="Bauer D."/>
            <person name="Andreopoulos W."/>
            <person name="Pangilinan J."/>
            <person name="LaButti K."/>
            <person name="Riley R."/>
            <person name="Lipzen A."/>
            <person name="Clum A."/>
            <person name="Drula E."/>
            <person name="Henrissat B."/>
            <person name="Kohler A."/>
            <person name="Grigoriev I.V."/>
            <person name="Martin F.M."/>
            <person name="Hacquard S."/>
        </authorList>
    </citation>
    <scope>NUCLEOTIDE SEQUENCE</scope>
    <source>
        <strain evidence="5">MPI-CAGE-AT-0147</strain>
    </source>
</reference>
<dbReference type="InterPro" id="IPR013968">
    <property type="entry name" value="PKS_KR"/>
</dbReference>
<keyword evidence="3" id="KW-0560">Oxidoreductase</keyword>
<keyword evidence="6" id="KW-1185">Reference proteome</keyword>
<keyword evidence="1" id="KW-0596">Phosphopantetheine</keyword>
<dbReference type="Pfam" id="PF08659">
    <property type="entry name" value="KR"/>
    <property type="match status" value="1"/>
</dbReference>
<evidence type="ECO:0000256" key="2">
    <source>
        <dbReference type="ARBA" id="ARBA00022553"/>
    </source>
</evidence>
<evidence type="ECO:0000256" key="3">
    <source>
        <dbReference type="ARBA" id="ARBA00023002"/>
    </source>
</evidence>
<dbReference type="GO" id="GO:0016491">
    <property type="term" value="F:oxidoreductase activity"/>
    <property type="evidence" value="ECO:0007669"/>
    <property type="project" value="UniProtKB-KW"/>
</dbReference>
<dbReference type="SMART" id="SM00822">
    <property type="entry name" value="PKS_KR"/>
    <property type="match status" value="1"/>
</dbReference>
<dbReference type="Gene3D" id="3.40.50.720">
    <property type="entry name" value="NAD(P)-binding Rossmann-like Domain"/>
    <property type="match status" value="1"/>
</dbReference>
<dbReference type="OrthoDB" id="5106588at2759"/>
<evidence type="ECO:0000313" key="6">
    <source>
        <dbReference type="Proteomes" id="UP000738349"/>
    </source>
</evidence>
<dbReference type="InterPro" id="IPR036291">
    <property type="entry name" value="NAD(P)-bd_dom_sf"/>
</dbReference>
<feature type="domain" description="Ketoreductase" evidence="4">
    <location>
        <begin position="1"/>
        <end position="92"/>
    </location>
</feature>
<evidence type="ECO:0000259" key="4">
    <source>
        <dbReference type="SMART" id="SM00822"/>
    </source>
</evidence>
<sequence length="248" mass="26696">MCWSMRRCPFREPDHEEWEGVVRCKVKGTWNLHHALAKSRLDFFVCLGSCTGTIGNRGQSAYAAANVFLDHFVQWCNSQGLPGTCIYLFAVQGVGCLAREKDREQEVLQTIGGDPITEREVLALLAAAISGEATSSCDSVCLASLKVTTGSRAMSRAKDARFKRLVDAVVKDEGGGARPDKGELSFSQALKTAESTEDALEAIYEALPSQQDRVGADARARRGASRALGSVHGLGLVGGHRSSQLDHA</sequence>
<keyword evidence="2" id="KW-0597">Phosphoprotein</keyword>
<dbReference type="PANTHER" id="PTHR43775">
    <property type="entry name" value="FATTY ACID SYNTHASE"/>
    <property type="match status" value="1"/>
</dbReference>
<dbReference type="AlphaFoldDB" id="A0A9P9JNJ3"/>
<dbReference type="EMBL" id="JAGMUV010000001">
    <property type="protein sequence ID" value="KAH7176174.1"/>
    <property type="molecule type" value="Genomic_DNA"/>
</dbReference>
<dbReference type="GO" id="GO:0006633">
    <property type="term" value="P:fatty acid biosynthetic process"/>
    <property type="evidence" value="ECO:0007669"/>
    <property type="project" value="TreeGrafter"/>
</dbReference>
<accession>A0A9P9JNJ3</accession>
<dbReference type="InterPro" id="IPR057326">
    <property type="entry name" value="KR_dom"/>
</dbReference>